<feature type="region of interest" description="Disordered" evidence="1">
    <location>
        <begin position="1"/>
        <end position="25"/>
    </location>
</feature>
<reference evidence="3" key="2">
    <citation type="submission" date="2020-05" db="UniProtKB">
        <authorList>
            <consortium name="EnsemblMetazoa"/>
        </authorList>
    </citation>
    <scope>IDENTIFICATION</scope>
    <source>
        <strain evidence="3">A-37</strain>
    </source>
</reference>
<name>A0A182M8D4_9DIPT</name>
<dbReference type="EMBL" id="AXCM01000626">
    <property type="status" value="NOT_ANNOTATED_CDS"/>
    <property type="molecule type" value="Genomic_DNA"/>
</dbReference>
<evidence type="ECO:0000313" key="4">
    <source>
        <dbReference type="Proteomes" id="UP000075883"/>
    </source>
</evidence>
<evidence type="ECO:0000313" key="3">
    <source>
        <dbReference type="EnsemblMetazoa" id="ACUA012001-PA"/>
    </source>
</evidence>
<dbReference type="VEuPathDB" id="VectorBase:ACUA012001"/>
<keyword evidence="2" id="KW-0472">Membrane</keyword>
<keyword evidence="2" id="KW-1133">Transmembrane helix</keyword>
<evidence type="ECO:0000256" key="2">
    <source>
        <dbReference type="SAM" id="Phobius"/>
    </source>
</evidence>
<organism evidence="3 4">
    <name type="scientific">Anopheles culicifacies</name>
    <dbReference type="NCBI Taxonomy" id="139723"/>
    <lineage>
        <taxon>Eukaryota</taxon>
        <taxon>Metazoa</taxon>
        <taxon>Ecdysozoa</taxon>
        <taxon>Arthropoda</taxon>
        <taxon>Hexapoda</taxon>
        <taxon>Insecta</taxon>
        <taxon>Pterygota</taxon>
        <taxon>Neoptera</taxon>
        <taxon>Endopterygota</taxon>
        <taxon>Diptera</taxon>
        <taxon>Nematocera</taxon>
        <taxon>Culicoidea</taxon>
        <taxon>Culicidae</taxon>
        <taxon>Anophelinae</taxon>
        <taxon>Anopheles</taxon>
        <taxon>culicifacies species complex</taxon>
    </lineage>
</organism>
<dbReference type="EnsemblMetazoa" id="ACUA012001-RA">
    <property type="protein sequence ID" value="ACUA012001-PA"/>
    <property type="gene ID" value="ACUA012001"/>
</dbReference>
<dbReference type="Proteomes" id="UP000075883">
    <property type="component" value="Unassembled WGS sequence"/>
</dbReference>
<sequence length="443" mass="48421">MLGEDPCTSTPLEDRTHGGSTKDDDAVSAANGRYLYIPVDVEPIVLACQHHTTIVHKGHIETLRVLHFALHCRYQLSILGEDGKVEVVVIVRDKDFAAGINAHANWIVCDALATDLPQELALVVEHLDAVCTIVANEDLLLVVNNDPVRELEMFAAAKFLQHIAGLVEDDDTHHLALNDHDAALTVHSDTAWMLENVGTELAHELTVLVVDLDLVCWRALCYDDVARITHNGNAIRIEQLAIPLAAFAELELEASLLIKDLYPMIVRVRDDDVVLRLFPLPPLLLLLVLLLLLLVLLLLLLLLLPLPMLPPLPGAPVPFDVGGVITLFMIDFTRLLASSLMVKLSELSRGWVDSKLPTWSIFDAPVLPPPKMLLVSGLDNSKHPPPSNPPSVGVAGAVVVTVLAAIVPVAREPIDPNVFPPPPVTLPTPVIRYTEWPSKQCIN</sequence>
<reference evidence="4" key="1">
    <citation type="submission" date="2013-09" db="EMBL/GenBank/DDBJ databases">
        <title>The Genome Sequence of Anopheles culicifacies species A.</title>
        <authorList>
            <consortium name="The Broad Institute Genomics Platform"/>
            <person name="Neafsey D.E."/>
            <person name="Besansky N."/>
            <person name="Howell P."/>
            <person name="Walton C."/>
            <person name="Young S.K."/>
            <person name="Zeng Q."/>
            <person name="Gargeya S."/>
            <person name="Fitzgerald M."/>
            <person name="Haas B."/>
            <person name="Abouelleil A."/>
            <person name="Allen A.W."/>
            <person name="Alvarado L."/>
            <person name="Arachchi H.M."/>
            <person name="Berlin A.M."/>
            <person name="Chapman S.B."/>
            <person name="Gainer-Dewar J."/>
            <person name="Goldberg J."/>
            <person name="Griggs A."/>
            <person name="Gujja S."/>
            <person name="Hansen M."/>
            <person name="Howarth C."/>
            <person name="Imamovic A."/>
            <person name="Ireland A."/>
            <person name="Larimer J."/>
            <person name="McCowan C."/>
            <person name="Murphy C."/>
            <person name="Pearson M."/>
            <person name="Poon T.W."/>
            <person name="Priest M."/>
            <person name="Roberts A."/>
            <person name="Saif S."/>
            <person name="Shea T."/>
            <person name="Sisk P."/>
            <person name="Sykes S."/>
            <person name="Wortman J."/>
            <person name="Nusbaum C."/>
            <person name="Birren B."/>
        </authorList>
    </citation>
    <scope>NUCLEOTIDE SEQUENCE [LARGE SCALE GENOMIC DNA]</scope>
    <source>
        <strain evidence="4">A-37</strain>
    </source>
</reference>
<keyword evidence="2" id="KW-0812">Transmembrane</keyword>
<accession>A0A182M8D4</accession>
<protein>
    <submittedName>
        <fullName evidence="3">Uncharacterized protein</fullName>
    </submittedName>
</protein>
<evidence type="ECO:0000256" key="1">
    <source>
        <dbReference type="SAM" id="MobiDB-lite"/>
    </source>
</evidence>
<feature type="transmembrane region" description="Helical" evidence="2">
    <location>
        <begin position="283"/>
        <end position="304"/>
    </location>
</feature>
<keyword evidence="4" id="KW-1185">Reference proteome</keyword>
<feature type="compositionally biased region" description="Basic and acidic residues" evidence="1">
    <location>
        <begin position="12"/>
        <end position="25"/>
    </location>
</feature>
<dbReference type="AlphaFoldDB" id="A0A182M8D4"/>
<proteinExistence type="predicted"/>